<dbReference type="AlphaFoldDB" id="A0A9Q1GKG5"/>
<organism evidence="2 3">
    <name type="scientific">Carnegiea gigantea</name>
    <dbReference type="NCBI Taxonomy" id="171969"/>
    <lineage>
        <taxon>Eukaryota</taxon>
        <taxon>Viridiplantae</taxon>
        <taxon>Streptophyta</taxon>
        <taxon>Embryophyta</taxon>
        <taxon>Tracheophyta</taxon>
        <taxon>Spermatophyta</taxon>
        <taxon>Magnoliopsida</taxon>
        <taxon>eudicotyledons</taxon>
        <taxon>Gunneridae</taxon>
        <taxon>Pentapetalae</taxon>
        <taxon>Caryophyllales</taxon>
        <taxon>Cactineae</taxon>
        <taxon>Cactaceae</taxon>
        <taxon>Cactoideae</taxon>
        <taxon>Echinocereeae</taxon>
        <taxon>Carnegiea</taxon>
    </lineage>
</organism>
<accession>A0A9Q1GKG5</accession>
<dbReference type="EMBL" id="JAKOGI010002915">
    <property type="protein sequence ID" value="KAJ8421109.1"/>
    <property type="molecule type" value="Genomic_DNA"/>
</dbReference>
<feature type="region of interest" description="Disordered" evidence="1">
    <location>
        <begin position="136"/>
        <end position="196"/>
    </location>
</feature>
<dbReference type="Proteomes" id="UP001153076">
    <property type="component" value="Unassembled WGS sequence"/>
</dbReference>
<protein>
    <submittedName>
        <fullName evidence="2">Uncharacterized protein</fullName>
    </submittedName>
</protein>
<reference evidence="2" key="1">
    <citation type="submission" date="2022-04" db="EMBL/GenBank/DDBJ databases">
        <title>Carnegiea gigantea Genome sequencing and assembly v2.</title>
        <authorList>
            <person name="Copetti D."/>
            <person name="Sanderson M.J."/>
            <person name="Burquez A."/>
            <person name="Wojciechowski M.F."/>
        </authorList>
    </citation>
    <scope>NUCLEOTIDE SEQUENCE</scope>
    <source>
        <strain evidence="2">SGP5-SGP5p</strain>
        <tissue evidence="2">Aerial part</tissue>
    </source>
</reference>
<name>A0A9Q1GKG5_9CARY</name>
<evidence type="ECO:0000313" key="3">
    <source>
        <dbReference type="Proteomes" id="UP001153076"/>
    </source>
</evidence>
<evidence type="ECO:0000256" key="1">
    <source>
        <dbReference type="SAM" id="MobiDB-lite"/>
    </source>
</evidence>
<keyword evidence="3" id="KW-1185">Reference proteome</keyword>
<gene>
    <name evidence="2" type="ORF">Cgig2_009238</name>
</gene>
<proteinExistence type="predicted"/>
<comment type="caution">
    <text evidence="2">The sequence shown here is derived from an EMBL/GenBank/DDBJ whole genome shotgun (WGS) entry which is preliminary data.</text>
</comment>
<evidence type="ECO:0000313" key="2">
    <source>
        <dbReference type="EMBL" id="KAJ8421109.1"/>
    </source>
</evidence>
<sequence length="196" mass="21910">MPFWRCSSTNRPILEVGLGRLTIRRRARVRMMLYPPLVTTNSVRAVMPSLEVTSCIEIDQFREPKKIPYAVPIYKLDIPLWSGCEYSSTPSILSIEGDVVYPWEINVAISRMTDFQECRLAMSQASQQLKTPNQLMAEGSSEGNYSFSSHSHRTSEAAGITSTSSSTRGEEAAHPAHTRRLLVQGGPVLRKGRLPK</sequence>